<organism evidence="2 3">
    <name type="scientific">Adlercreutzia faecimuris</name>
    <dbReference type="NCBI Taxonomy" id="2897341"/>
    <lineage>
        <taxon>Bacteria</taxon>
        <taxon>Bacillati</taxon>
        <taxon>Actinomycetota</taxon>
        <taxon>Coriobacteriia</taxon>
        <taxon>Eggerthellales</taxon>
        <taxon>Eggerthellaceae</taxon>
        <taxon>Adlercreutzia</taxon>
    </lineage>
</organism>
<sequence>MALAIILGALAGLAGFTPLLVGLRMTRKTVRAGLAGSMLVLFLALFVSFVILVMTAVCCIALDRGLGFPFVVAEVIALSTAAIAYGVASVVRK</sequence>
<reference evidence="2" key="1">
    <citation type="submission" date="2021-11" db="EMBL/GenBank/DDBJ databases">
        <title>A Novel Adlercreutzia Species, isolated from a Allomyrina dichotoma larva feces.</title>
        <authorList>
            <person name="Suh M.K."/>
        </authorList>
    </citation>
    <scope>NUCLEOTIDE SEQUENCE</scope>
    <source>
        <strain evidence="2">JBNU-10</strain>
    </source>
</reference>
<dbReference type="RefSeq" id="WP_242164077.1">
    <property type="nucleotide sequence ID" value="NZ_JAJMLW010000001.1"/>
</dbReference>
<comment type="caution">
    <text evidence="2">The sequence shown here is derived from an EMBL/GenBank/DDBJ whole genome shotgun (WGS) entry which is preliminary data.</text>
</comment>
<keyword evidence="3" id="KW-1185">Reference proteome</keyword>
<name>A0ABS9WFY4_9ACTN</name>
<dbReference type="EMBL" id="JAJMLW010000001">
    <property type="protein sequence ID" value="MCI2241685.1"/>
    <property type="molecule type" value="Genomic_DNA"/>
</dbReference>
<evidence type="ECO:0000256" key="1">
    <source>
        <dbReference type="SAM" id="Phobius"/>
    </source>
</evidence>
<accession>A0ABS9WFY4</accession>
<evidence type="ECO:0000313" key="3">
    <source>
        <dbReference type="Proteomes" id="UP001430755"/>
    </source>
</evidence>
<dbReference type="Proteomes" id="UP001430755">
    <property type="component" value="Unassembled WGS sequence"/>
</dbReference>
<keyword evidence="1" id="KW-0812">Transmembrane</keyword>
<protein>
    <submittedName>
        <fullName evidence="2">Uncharacterized protein</fullName>
    </submittedName>
</protein>
<proteinExistence type="predicted"/>
<evidence type="ECO:0000313" key="2">
    <source>
        <dbReference type="EMBL" id="MCI2241685.1"/>
    </source>
</evidence>
<keyword evidence="1" id="KW-1133">Transmembrane helix</keyword>
<gene>
    <name evidence="2" type="ORF">LPT13_04850</name>
</gene>
<feature type="transmembrane region" description="Helical" evidence="1">
    <location>
        <begin position="68"/>
        <end position="88"/>
    </location>
</feature>
<feature type="transmembrane region" description="Helical" evidence="1">
    <location>
        <begin position="38"/>
        <end position="61"/>
    </location>
</feature>
<keyword evidence="1" id="KW-0472">Membrane</keyword>